<dbReference type="InterPro" id="IPR001647">
    <property type="entry name" value="HTH_TetR"/>
</dbReference>
<feature type="DNA-binding region" description="H-T-H motif" evidence="2">
    <location>
        <begin position="32"/>
        <end position="51"/>
    </location>
</feature>
<evidence type="ECO:0000313" key="4">
    <source>
        <dbReference type="EMBL" id="SDM12109.1"/>
    </source>
</evidence>
<evidence type="ECO:0000256" key="1">
    <source>
        <dbReference type="ARBA" id="ARBA00023125"/>
    </source>
</evidence>
<evidence type="ECO:0000313" key="5">
    <source>
        <dbReference type="Proteomes" id="UP000214880"/>
    </source>
</evidence>
<evidence type="ECO:0000259" key="3">
    <source>
        <dbReference type="PROSITE" id="PS50977"/>
    </source>
</evidence>
<dbReference type="Pfam" id="PF00440">
    <property type="entry name" value="TetR_N"/>
    <property type="match status" value="1"/>
</dbReference>
<dbReference type="AlphaFoldDB" id="A0A1G9QM80"/>
<dbReference type="SUPFAM" id="SSF46689">
    <property type="entry name" value="Homeodomain-like"/>
    <property type="match status" value="1"/>
</dbReference>
<name>A0A1G9QM80_9FIRM</name>
<dbReference type="InterPro" id="IPR023772">
    <property type="entry name" value="DNA-bd_HTH_TetR-type_CS"/>
</dbReference>
<dbReference type="STRING" id="146817.SAMN04488502_102229"/>
<keyword evidence="1 2" id="KW-0238">DNA-binding</keyword>
<dbReference type="PANTHER" id="PTHR43479">
    <property type="entry name" value="ACREF/ENVCD OPERON REPRESSOR-RELATED"/>
    <property type="match status" value="1"/>
</dbReference>
<evidence type="ECO:0000256" key="2">
    <source>
        <dbReference type="PROSITE-ProRule" id="PRU00335"/>
    </source>
</evidence>
<reference evidence="4 5" key="1">
    <citation type="submission" date="2016-10" db="EMBL/GenBank/DDBJ databases">
        <authorList>
            <person name="de Groot N.N."/>
        </authorList>
    </citation>
    <scope>NUCLEOTIDE SEQUENCE [LARGE SCALE GENOMIC DNA]</scope>
    <source>
        <strain evidence="4 5">DSM 1736</strain>
    </source>
</reference>
<feature type="domain" description="HTH tetR-type" evidence="3">
    <location>
        <begin position="9"/>
        <end position="69"/>
    </location>
</feature>
<protein>
    <submittedName>
        <fullName evidence="4">Transcriptional regulator, TetR family</fullName>
    </submittedName>
</protein>
<dbReference type="Gene3D" id="1.10.357.10">
    <property type="entry name" value="Tetracycline Repressor, domain 2"/>
    <property type="match status" value="1"/>
</dbReference>
<proteinExistence type="predicted"/>
<dbReference type="InterPro" id="IPR009057">
    <property type="entry name" value="Homeodomain-like_sf"/>
</dbReference>
<gene>
    <name evidence="4" type="ORF">SAMN04488502_102229</name>
</gene>
<dbReference type="PANTHER" id="PTHR43479:SF11">
    <property type="entry name" value="ACREF_ENVCD OPERON REPRESSOR-RELATED"/>
    <property type="match status" value="1"/>
</dbReference>
<dbReference type="PROSITE" id="PS01081">
    <property type="entry name" value="HTH_TETR_1"/>
    <property type="match status" value="1"/>
</dbReference>
<sequence length="203" mass="23729">MEPDLEHKVTTREKILHATLEIINNEGLENVTIRKITLAAQVNIAAVNYYFGSKENVINEALKELLDKLSRTFDQLEDGALPPQERLRNFLHSYADATLAYPDVFKNFLKQVITHYNDHPSHVDYIKFMQTTGWRKLGSFLQESGLLPNDQLLLMKIVQLFSALEFPLLLGVQTREVHEFDYYDQKYRYQYVELLMQSLLHKP</sequence>
<dbReference type="PROSITE" id="PS50977">
    <property type="entry name" value="HTH_TETR_2"/>
    <property type="match status" value="1"/>
</dbReference>
<organism evidence="4 5">
    <name type="scientific">Dendrosporobacter quercicolus</name>
    <dbReference type="NCBI Taxonomy" id="146817"/>
    <lineage>
        <taxon>Bacteria</taxon>
        <taxon>Bacillati</taxon>
        <taxon>Bacillota</taxon>
        <taxon>Negativicutes</taxon>
        <taxon>Selenomonadales</taxon>
        <taxon>Sporomusaceae</taxon>
        <taxon>Dendrosporobacter</taxon>
    </lineage>
</organism>
<accession>A0A1G9QM80</accession>
<dbReference type="EMBL" id="FNHB01000002">
    <property type="protein sequence ID" value="SDM12109.1"/>
    <property type="molecule type" value="Genomic_DNA"/>
</dbReference>
<dbReference type="GO" id="GO:0003677">
    <property type="term" value="F:DNA binding"/>
    <property type="evidence" value="ECO:0007669"/>
    <property type="project" value="UniProtKB-UniRule"/>
</dbReference>
<dbReference type="OrthoDB" id="9789566at2"/>
<keyword evidence="5" id="KW-1185">Reference proteome</keyword>
<dbReference type="RefSeq" id="WP_092070564.1">
    <property type="nucleotide sequence ID" value="NZ_FNHB01000002.1"/>
</dbReference>
<dbReference type="InterPro" id="IPR050624">
    <property type="entry name" value="HTH-type_Tx_Regulator"/>
</dbReference>
<dbReference type="Proteomes" id="UP000214880">
    <property type="component" value="Unassembled WGS sequence"/>
</dbReference>